<sequence>MNGLIFDDVTIQIGGTAQFLFDPEIGQKSVPAIIEFRGGEKAYAEISEVHVNRIVIKVGEYSAGPQEKLPGGSWFLQYNKKNDNWRIVKKL</sequence>
<proteinExistence type="predicted"/>
<keyword evidence="2" id="KW-1185">Reference proteome</keyword>
<protein>
    <submittedName>
        <fullName evidence="1">Uncharacterized protein</fullName>
    </submittedName>
</protein>
<evidence type="ECO:0000313" key="2">
    <source>
        <dbReference type="Proteomes" id="UP001485301"/>
    </source>
</evidence>
<dbReference type="Proteomes" id="UP001485301">
    <property type="component" value="Chromosome"/>
</dbReference>
<accession>A0ACD5C6N6</accession>
<dbReference type="EMBL" id="CP151087">
    <property type="protein sequence ID" value="WZN57516.1"/>
    <property type="molecule type" value="Genomic_DNA"/>
</dbReference>
<evidence type="ECO:0000313" key="1">
    <source>
        <dbReference type="EMBL" id="WZN57516.1"/>
    </source>
</evidence>
<name>A0ACD5C6N6_9SPHI</name>
<organism evidence="1 2">
    <name type="scientific">Sphingobacterium thalpophilum</name>
    <dbReference type="NCBI Taxonomy" id="259"/>
    <lineage>
        <taxon>Bacteria</taxon>
        <taxon>Pseudomonadati</taxon>
        <taxon>Bacteroidota</taxon>
        <taxon>Sphingobacteriia</taxon>
        <taxon>Sphingobacteriales</taxon>
        <taxon>Sphingobacteriaceae</taxon>
        <taxon>Sphingobacterium</taxon>
    </lineage>
</organism>
<gene>
    <name evidence="1" type="ORF">AACH28_08250</name>
</gene>
<reference evidence="1" key="1">
    <citation type="submission" date="2024-04" db="EMBL/GenBank/DDBJ databases">
        <title>Complete genome sequence of Sphingobacterium thalpophiium BAA-1094.</title>
        <authorList>
            <person name="Adaikpoh B.I."/>
        </authorList>
    </citation>
    <scope>NUCLEOTIDE SEQUENCE</scope>
    <source>
        <strain evidence="1">BAA-1094</strain>
    </source>
</reference>